<feature type="region of interest" description="Disordered" evidence="11">
    <location>
        <begin position="206"/>
        <end position="239"/>
    </location>
</feature>
<feature type="binding site" evidence="10">
    <location>
        <position position="275"/>
    </location>
    <ligand>
        <name>S-adenosyl-L-methionine</name>
        <dbReference type="ChEBI" id="CHEBI:59789"/>
    </ligand>
</feature>
<dbReference type="GO" id="GO:0030488">
    <property type="term" value="P:tRNA methylation"/>
    <property type="evidence" value="ECO:0007669"/>
    <property type="project" value="UniProtKB-ARBA"/>
</dbReference>
<keyword evidence="3" id="KW-0820">tRNA-binding</keyword>
<keyword evidence="8 10" id="KW-0694">RNA-binding</keyword>
<feature type="region of interest" description="Disordered" evidence="11">
    <location>
        <begin position="596"/>
        <end position="625"/>
    </location>
</feature>
<reference evidence="13 14" key="1">
    <citation type="submission" date="2018-10" db="EMBL/GenBank/DDBJ databases">
        <title>Fifty Aureobasidium pullulans genomes reveal a recombining polyextremotolerant generalist.</title>
        <authorList>
            <person name="Gostincar C."/>
            <person name="Turk M."/>
            <person name="Zajc J."/>
            <person name="Gunde-Cimerman N."/>
        </authorList>
    </citation>
    <scope>NUCLEOTIDE SEQUENCE [LARGE SCALE GENOMIC DNA]</scope>
    <source>
        <strain evidence="13 14">EXF-6604</strain>
    </source>
</reference>
<dbReference type="PROSITE" id="PS51686">
    <property type="entry name" value="SAM_MT_RSMB_NOP"/>
    <property type="match status" value="1"/>
</dbReference>
<protein>
    <submittedName>
        <fullName evidence="13">S-adenosyl-L-methionine-dependent methyltransferase</fullName>
    </submittedName>
</protein>
<comment type="similarity">
    <text evidence="2 10">Belongs to the class I-like SAM-binding methyltransferase superfamily. RsmB/NOP family.</text>
</comment>
<sequence length="934" mass="103894">METSHHLRRLTSWQNWGKNKGKGRGGGGNNWSTERKSYAEVPKVNEQFERLYNDLNIVPEGEEREQFWAALRRELPNSFRFCGSKGHALAVQKNLDEHFIPQIKSMKFDEQNVEPPMPITWYPNQLAYYMTTPKNVIRKFPPFAAFQKFLVSETAVGNISRQEAVSMIPPLLLDVQSHHTVLDLCAAPGSKSAQLVEMLHAGEESRIRKATKQHQDGQIDPTGAADETEEDNDWSDDGRATGLLVANDVNYQRAQMLVHQVKRLNSPNLIVTNHDATMFPSIELPSDPVPEGQKKQGKWLKFDRILADVPCSGDGTCRKNPNIWKDWIPGNGLGLYITQVRILVRALQMLKVGGRVVYSTCSMNPVENEAVINSAIDRCGGIEKINIVDVSNQLPELKRYPGLKEWKIMDKEGRTWNSWEEVEDAKSKKFEASLERVVSGMFPTPGQNLPLDRCVRVYPHQQDTGGFFITVLEKKSEIRAKPESETKATNNTPSVVSIAKEIVAKPESEGVIPKLETIEDYAPSSNHTVETGTASAAQRQNKEAIEDIEPASNKRGLEDVGDSAAQDIKRARTEKDEGAGPGAIGEVGQMEHWPMPPSAPLRQDEVAAEDATSAAAPRGRRNNQPHEEAFKYLSADHEELDGIFDFYQLSSRFPRDRFMVRNALGNPVKAIYYTTALAKDILTKNEGRGMKFVHSGVKMFVKQDAQGQDICRWRLQSEGLPIVEGWAGENRIIRCYKRETLRKLLIEMFPRVSGEHWKELGEIGEKAKDIGMGCCILRVEPSDQEDGFDERLTLPLWRSISSLNLMLPKEERRAMLLRLFKDESPLIDHSQQPNRKNGPAAGAASADPTVSSTSAPETIIDNSDGGVALNDVDADMEDADATAPIGASGVGTEEDAMATEDALRAEQQVIADEDQAVGAAPEREGEGDEVNTTV</sequence>
<evidence type="ECO:0000259" key="12">
    <source>
        <dbReference type="PROSITE" id="PS51686"/>
    </source>
</evidence>
<feature type="region of interest" description="Disordered" evidence="11">
    <location>
        <begin position="1"/>
        <end position="34"/>
    </location>
</feature>
<dbReference type="Proteomes" id="UP000306584">
    <property type="component" value="Unassembled WGS sequence"/>
</dbReference>
<keyword evidence="7" id="KW-0819">tRNA processing</keyword>
<dbReference type="GO" id="GO:0005737">
    <property type="term" value="C:cytoplasm"/>
    <property type="evidence" value="ECO:0007669"/>
    <property type="project" value="TreeGrafter"/>
</dbReference>
<feature type="compositionally biased region" description="Acidic residues" evidence="11">
    <location>
        <begin position="925"/>
        <end position="934"/>
    </location>
</feature>
<keyword evidence="9" id="KW-0539">Nucleus</keyword>
<gene>
    <name evidence="13" type="ORF">D6D01_08547</name>
</gene>
<keyword evidence="6 10" id="KW-0949">S-adenosyl-L-methionine</keyword>
<dbReference type="Pfam" id="PF25376">
    <property type="entry name" value="Pre-PUA_NSUN2"/>
    <property type="match status" value="1"/>
</dbReference>
<dbReference type="EMBL" id="QZBD01000498">
    <property type="protein sequence ID" value="THY12652.1"/>
    <property type="molecule type" value="Genomic_DNA"/>
</dbReference>
<dbReference type="Pfam" id="PF25378">
    <property type="entry name" value="PUA_NSUN2"/>
    <property type="match status" value="1"/>
</dbReference>
<dbReference type="Gene3D" id="3.40.50.150">
    <property type="entry name" value="Vaccinia Virus protein VP39"/>
    <property type="match status" value="1"/>
</dbReference>
<evidence type="ECO:0000256" key="5">
    <source>
        <dbReference type="ARBA" id="ARBA00022679"/>
    </source>
</evidence>
<feature type="domain" description="SAM-dependent MTase RsmB/NOP-type" evidence="12">
    <location>
        <begin position="67"/>
        <end position="475"/>
    </location>
</feature>
<feature type="binding site" evidence="10">
    <location>
        <position position="308"/>
    </location>
    <ligand>
        <name>S-adenosyl-L-methionine</name>
        <dbReference type="ChEBI" id="CHEBI:59789"/>
    </ligand>
</feature>
<dbReference type="InterPro" id="IPR023270">
    <property type="entry name" value="RCMT_NCL1"/>
</dbReference>
<evidence type="ECO:0000256" key="11">
    <source>
        <dbReference type="SAM" id="MobiDB-lite"/>
    </source>
</evidence>
<evidence type="ECO:0000313" key="13">
    <source>
        <dbReference type="EMBL" id="THY12652.1"/>
    </source>
</evidence>
<comment type="subcellular location">
    <subcellularLocation>
        <location evidence="1">Nucleus</location>
    </subcellularLocation>
</comment>
<dbReference type="SUPFAM" id="SSF53335">
    <property type="entry name" value="S-adenosyl-L-methionine-dependent methyltransferases"/>
    <property type="match status" value="1"/>
</dbReference>
<evidence type="ECO:0000256" key="10">
    <source>
        <dbReference type="PROSITE-ProRule" id="PRU01023"/>
    </source>
</evidence>
<dbReference type="InterPro" id="IPR057286">
    <property type="entry name" value="PUA_NSUN2"/>
</dbReference>
<comment type="caution">
    <text evidence="13">The sequence shown here is derived from an EMBL/GenBank/DDBJ whole genome shotgun (WGS) entry which is preliminary data.</text>
</comment>
<feature type="compositionally biased region" description="Basic and acidic residues" evidence="11">
    <location>
        <begin position="206"/>
        <end position="217"/>
    </location>
</feature>
<evidence type="ECO:0000256" key="3">
    <source>
        <dbReference type="ARBA" id="ARBA00022555"/>
    </source>
</evidence>
<evidence type="ECO:0000256" key="8">
    <source>
        <dbReference type="ARBA" id="ARBA00022884"/>
    </source>
</evidence>
<dbReference type="InterPro" id="IPR018314">
    <property type="entry name" value="RsmB/NOL1/NOP2-like_CS"/>
</dbReference>
<evidence type="ECO:0000256" key="1">
    <source>
        <dbReference type="ARBA" id="ARBA00004123"/>
    </source>
</evidence>
<evidence type="ECO:0000256" key="4">
    <source>
        <dbReference type="ARBA" id="ARBA00022603"/>
    </source>
</evidence>
<dbReference type="InterPro" id="IPR029063">
    <property type="entry name" value="SAM-dependent_MTases_sf"/>
</dbReference>
<keyword evidence="4 10" id="KW-0489">Methyltransferase</keyword>
<dbReference type="PRINTS" id="PR02008">
    <property type="entry name" value="RCMTFAMILY"/>
</dbReference>
<dbReference type="PROSITE" id="PS01153">
    <property type="entry name" value="NOL1_NOP2_SUN"/>
    <property type="match status" value="1"/>
</dbReference>
<dbReference type="PANTHER" id="PTHR22808:SF1">
    <property type="entry name" value="RNA CYTOSINE-C(5)-METHYLTRANSFERASE NSUN2-RELATED"/>
    <property type="match status" value="1"/>
</dbReference>
<evidence type="ECO:0000256" key="7">
    <source>
        <dbReference type="ARBA" id="ARBA00022694"/>
    </source>
</evidence>
<accession>A0A4S9KAZ6</accession>
<feature type="binding site" evidence="10">
    <location>
        <begin position="185"/>
        <end position="191"/>
    </location>
    <ligand>
        <name>S-adenosyl-L-methionine</name>
        <dbReference type="ChEBI" id="CHEBI:59789"/>
    </ligand>
</feature>
<evidence type="ECO:0000256" key="9">
    <source>
        <dbReference type="ARBA" id="ARBA00023242"/>
    </source>
</evidence>
<dbReference type="InterPro" id="IPR049560">
    <property type="entry name" value="MeTrfase_RsmB-F_NOP2_cat"/>
</dbReference>
<dbReference type="InterPro" id="IPR023267">
    <property type="entry name" value="RCMT"/>
</dbReference>
<feature type="binding site" evidence="10">
    <location>
        <position position="248"/>
    </location>
    <ligand>
        <name>S-adenosyl-L-methionine</name>
        <dbReference type="ChEBI" id="CHEBI:59789"/>
    </ligand>
</feature>
<feature type="region of interest" description="Disordered" evidence="11">
    <location>
        <begin position="570"/>
        <end position="589"/>
    </location>
</feature>
<evidence type="ECO:0000256" key="6">
    <source>
        <dbReference type="ARBA" id="ARBA00022691"/>
    </source>
</evidence>
<name>A0A4S9KAZ6_AURPU</name>
<dbReference type="GO" id="GO:0016428">
    <property type="term" value="F:tRNA (cytidine-5-)-methyltransferase activity"/>
    <property type="evidence" value="ECO:0007669"/>
    <property type="project" value="InterPro"/>
</dbReference>
<evidence type="ECO:0000256" key="2">
    <source>
        <dbReference type="ARBA" id="ARBA00007494"/>
    </source>
</evidence>
<dbReference type="PANTHER" id="PTHR22808">
    <property type="entry name" value="NCL1 YEAST -RELATED NOL1/NOP2/FMU SUN DOMAIN-CONTAINING"/>
    <property type="match status" value="1"/>
</dbReference>
<feature type="region of interest" description="Disordered" evidence="11">
    <location>
        <begin position="827"/>
        <end position="934"/>
    </location>
</feature>
<evidence type="ECO:0000313" key="14">
    <source>
        <dbReference type="Proteomes" id="UP000306584"/>
    </source>
</evidence>
<dbReference type="GO" id="GO:0005634">
    <property type="term" value="C:nucleus"/>
    <property type="evidence" value="ECO:0007669"/>
    <property type="project" value="UniProtKB-SubCell"/>
</dbReference>
<keyword evidence="5 10" id="KW-0808">Transferase</keyword>
<dbReference type="AlphaFoldDB" id="A0A4S9KAZ6"/>
<proteinExistence type="inferred from homology"/>
<feature type="compositionally biased region" description="Acidic residues" evidence="11">
    <location>
        <begin position="226"/>
        <end position="235"/>
    </location>
</feature>
<dbReference type="InterPro" id="IPR057285">
    <property type="entry name" value="Pre-PUA_NSUN2"/>
</dbReference>
<dbReference type="InterPro" id="IPR001678">
    <property type="entry name" value="MeTrfase_RsmB-F_NOP2_dom"/>
</dbReference>
<organism evidence="13 14">
    <name type="scientific">Aureobasidium pullulans</name>
    <name type="common">Black yeast</name>
    <name type="synonym">Pullularia pullulans</name>
    <dbReference type="NCBI Taxonomy" id="5580"/>
    <lineage>
        <taxon>Eukaryota</taxon>
        <taxon>Fungi</taxon>
        <taxon>Dikarya</taxon>
        <taxon>Ascomycota</taxon>
        <taxon>Pezizomycotina</taxon>
        <taxon>Dothideomycetes</taxon>
        <taxon>Dothideomycetidae</taxon>
        <taxon>Dothideales</taxon>
        <taxon>Saccotheciaceae</taxon>
        <taxon>Aureobasidium</taxon>
    </lineage>
</organism>
<dbReference type="GO" id="GO:0000049">
    <property type="term" value="F:tRNA binding"/>
    <property type="evidence" value="ECO:0007669"/>
    <property type="project" value="UniProtKB-KW"/>
</dbReference>
<dbReference type="Pfam" id="PF01189">
    <property type="entry name" value="Methyltr_RsmB-F"/>
    <property type="match status" value="1"/>
</dbReference>
<feature type="active site" description="Nucleophile" evidence="10">
    <location>
        <position position="361"/>
    </location>
</feature>
<dbReference type="PRINTS" id="PR02011">
    <property type="entry name" value="RCMTNCL1"/>
</dbReference>